<dbReference type="PANTHER" id="PTHR47165">
    <property type="entry name" value="OS03G0429900 PROTEIN"/>
    <property type="match status" value="1"/>
</dbReference>
<reference evidence="3 4" key="1">
    <citation type="journal article" date="2018" name="Mol. Plant">
        <title>The genome of Artemisia annua provides insight into the evolution of Asteraceae family and artemisinin biosynthesis.</title>
        <authorList>
            <person name="Shen Q."/>
            <person name="Zhang L."/>
            <person name="Liao Z."/>
            <person name="Wang S."/>
            <person name="Yan T."/>
            <person name="Shi P."/>
            <person name="Liu M."/>
            <person name="Fu X."/>
            <person name="Pan Q."/>
            <person name="Wang Y."/>
            <person name="Lv Z."/>
            <person name="Lu X."/>
            <person name="Zhang F."/>
            <person name="Jiang W."/>
            <person name="Ma Y."/>
            <person name="Chen M."/>
            <person name="Hao X."/>
            <person name="Li L."/>
            <person name="Tang Y."/>
            <person name="Lv G."/>
            <person name="Zhou Y."/>
            <person name="Sun X."/>
            <person name="Brodelius P.E."/>
            <person name="Rose J.K.C."/>
            <person name="Tang K."/>
        </authorList>
    </citation>
    <scope>NUCLEOTIDE SEQUENCE [LARGE SCALE GENOMIC DNA]</scope>
    <source>
        <strain evidence="4">cv. Huhao1</strain>
        <tissue evidence="3">Leaf</tissue>
    </source>
</reference>
<evidence type="ECO:0000313" key="4">
    <source>
        <dbReference type="Proteomes" id="UP000245207"/>
    </source>
</evidence>
<proteinExistence type="predicted"/>
<feature type="domain" description="Replication protein A 70 kDa DNA-binding subunit B/D first OB fold" evidence="2">
    <location>
        <begin position="5"/>
        <end position="109"/>
    </location>
</feature>
<dbReference type="EMBL" id="PKPP01000389">
    <property type="protein sequence ID" value="PWA93392.1"/>
    <property type="molecule type" value="Genomic_DNA"/>
</dbReference>
<dbReference type="OrthoDB" id="1931061at2759"/>
<dbReference type="InterPro" id="IPR012340">
    <property type="entry name" value="NA-bd_OB-fold"/>
</dbReference>
<dbReference type="AlphaFoldDB" id="A0A2U1Q633"/>
<dbReference type="CDD" id="cd04480">
    <property type="entry name" value="RPA1_DBD_A_like"/>
    <property type="match status" value="1"/>
</dbReference>
<feature type="compositionally biased region" description="Basic and acidic residues" evidence="1">
    <location>
        <begin position="400"/>
        <end position="411"/>
    </location>
</feature>
<dbReference type="Pfam" id="PF02721">
    <property type="entry name" value="DUF223"/>
    <property type="match status" value="1"/>
</dbReference>
<feature type="compositionally biased region" description="Basic and acidic residues" evidence="1">
    <location>
        <begin position="334"/>
        <end position="347"/>
    </location>
</feature>
<organism evidence="3 4">
    <name type="scientific">Artemisia annua</name>
    <name type="common">Sweet wormwood</name>
    <dbReference type="NCBI Taxonomy" id="35608"/>
    <lineage>
        <taxon>Eukaryota</taxon>
        <taxon>Viridiplantae</taxon>
        <taxon>Streptophyta</taxon>
        <taxon>Embryophyta</taxon>
        <taxon>Tracheophyta</taxon>
        <taxon>Spermatophyta</taxon>
        <taxon>Magnoliopsida</taxon>
        <taxon>eudicotyledons</taxon>
        <taxon>Gunneridae</taxon>
        <taxon>Pentapetalae</taxon>
        <taxon>asterids</taxon>
        <taxon>campanulids</taxon>
        <taxon>Asterales</taxon>
        <taxon>Asteraceae</taxon>
        <taxon>Asteroideae</taxon>
        <taxon>Anthemideae</taxon>
        <taxon>Artemisiinae</taxon>
        <taxon>Artemisia</taxon>
    </lineage>
</organism>
<protein>
    <recommendedName>
        <fullName evidence="2">Replication protein A 70 kDa DNA-binding subunit B/D first OB fold domain-containing protein</fullName>
    </recommendedName>
</protein>
<evidence type="ECO:0000259" key="2">
    <source>
        <dbReference type="Pfam" id="PF02721"/>
    </source>
</evidence>
<keyword evidence="4" id="KW-1185">Reference proteome</keyword>
<dbReference type="Gene3D" id="2.40.50.140">
    <property type="entry name" value="Nucleic acid-binding proteins"/>
    <property type="match status" value="1"/>
</dbReference>
<evidence type="ECO:0000256" key="1">
    <source>
        <dbReference type="SAM" id="MobiDB-lite"/>
    </source>
</evidence>
<feature type="region of interest" description="Disordered" evidence="1">
    <location>
        <begin position="305"/>
        <end position="411"/>
    </location>
</feature>
<name>A0A2U1Q633_ARTAN</name>
<dbReference type="PANTHER" id="PTHR47165:SF4">
    <property type="entry name" value="OS03G0429900 PROTEIN"/>
    <property type="match status" value="1"/>
</dbReference>
<dbReference type="STRING" id="35608.A0A2U1Q633"/>
<accession>A0A2U1Q633</accession>
<gene>
    <name evidence="3" type="ORF">CTI12_AA070530</name>
</gene>
<evidence type="ECO:0000313" key="3">
    <source>
        <dbReference type="EMBL" id="PWA93392.1"/>
    </source>
</evidence>
<dbReference type="Proteomes" id="UP000245207">
    <property type="component" value="Unassembled WGS sequence"/>
</dbReference>
<dbReference type="SUPFAM" id="SSF50249">
    <property type="entry name" value="Nucleic acid-binding proteins"/>
    <property type="match status" value="1"/>
</dbReference>
<dbReference type="InterPro" id="IPR003871">
    <property type="entry name" value="RFA1B/D_OB_1st"/>
</dbReference>
<feature type="compositionally biased region" description="Acidic residues" evidence="1">
    <location>
        <begin position="348"/>
        <end position="363"/>
    </location>
</feature>
<comment type="caution">
    <text evidence="3">The sequence shown here is derived from an EMBL/GenBank/DDBJ whole genome shotgun (WGS) entry which is preliminary data.</text>
</comment>
<sequence>MTISFLKDVNSEKDRWTIKVKVVSLWKQYYINSNPPALASMDMIFKDEQGTTIHATIRAGFISDFDKLLQENADFLISNFNVKKNVDGTKLTPHQYKLHFVKKTNVRHCQDFTCDNEDDGLQLLSFQDFNNTTFDTAYAFDVIGRLINNKDITILNGKNGSKKSSLEFELQDLNFLSNELAGSEDTKAQLSTSTVYKNPKESYTRFPVKSIEELYEISEDLDNIAYPEDLNVMLNKQYALKVQVSSYNLENNYHIFTANKITDDEDVIKSVIAKSKIDKEKQDICEDQITHSEVGNIYHEKQPICDDENTSEVGKKNTMPRYTSRKKPMTSTRDMPEIHAYHAKDIITIEDSEDEKNSEDDDISSSKNIVLDDESDEHSTSKVCPTKKRHGPNSEDDEDLKQNTKKEKTTTDIRCSMTEDEWLNDWESENCDIIEYYEDDDCYCPVCQGTCQCIPEECTCSRH</sequence>